<proteinExistence type="predicted"/>
<dbReference type="OrthoDB" id="10261355at2759"/>
<sequence>MVKLGGAIAAIFKFLTSPTYAKNDYELAIKTSKDLEHLLEQEWGADGKGLHEKITWVQHSDSPLPDDLMRRMRFLATIRNKLIHDITYTRIEDRARFIETFERSKRELHAILVQRGKKPGPDCAIM</sequence>
<protein>
    <recommendedName>
        <fullName evidence="3">DUF86 domain-containing protein</fullName>
    </recommendedName>
</protein>
<reference evidence="1 2" key="1">
    <citation type="journal article" date="2014" name="Mol. Plant">
        <title>Chromosome Scale Genome Assembly and Transcriptome Profiling of Nannochloropsis gaditana in Nitrogen Depletion.</title>
        <authorList>
            <person name="Corteggiani Carpinelli E."/>
            <person name="Telatin A."/>
            <person name="Vitulo N."/>
            <person name="Forcato C."/>
            <person name="D'Angelo M."/>
            <person name="Schiavon R."/>
            <person name="Vezzi A."/>
            <person name="Giacometti G.M."/>
            <person name="Morosinotto T."/>
            <person name="Valle G."/>
        </authorList>
    </citation>
    <scope>NUCLEOTIDE SEQUENCE [LARGE SCALE GENOMIC DNA]</scope>
    <source>
        <strain evidence="1 2">B-31</strain>
    </source>
</reference>
<accession>W7UB35</accession>
<dbReference type="Proteomes" id="UP000019335">
    <property type="component" value="Chromosome 1"/>
</dbReference>
<name>W7UB35_9STRA</name>
<evidence type="ECO:0000313" key="2">
    <source>
        <dbReference type="Proteomes" id="UP000019335"/>
    </source>
</evidence>
<gene>
    <name evidence="1" type="ORF">Naga_100090g5</name>
</gene>
<comment type="caution">
    <text evidence="1">The sequence shown here is derived from an EMBL/GenBank/DDBJ whole genome shotgun (WGS) entry which is preliminary data.</text>
</comment>
<evidence type="ECO:0008006" key="3">
    <source>
        <dbReference type="Google" id="ProtNLM"/>
    </source>
</evidence>
<dbReference type="EMBL" id="AZIL01000039">
    <property type="protein sequence ID" value="EWM30194.1"/>
    <property type="molecule type" value="Genomic_DNA"/>
</dbReference>
<organism evidence="1 2">
    <name type="scientific">Nannochloropsis gaditana</name>
    <dbReference type="NCBI Taxonomy" id="72520"/>
    <lineage>
        <taxon>Eukaryota</taxon>
        <taxon>Sar</taxon>
        <taxon>Stramenopiles</taxon>
        <taxon>Ochrophyta</taxon>
        <taxon>Eustigmatophyceae</taxon>
        <taxon>Eustigmatales</taxon>
        <taxon>Monodopsidaceae</taxon>
        <taxon>Nannochloropsis</taxon>
    </lineage>
</organism>
<dbReference type="AlphaFoldDB" id="W7UB35"/>
<keyword evidence="2" id="KW-1185">Reference proteome</keyword>
<evidence type="ECO:0000313" key="1">
    <source>
        <dbReference type="EMBL" id="EWM30194.1"/>
    </source>
</evidence>